<name>A0A1Y2M438_EPING</name>
<keyword evidence="1" id="KW-0812">Transmembrane</keyword>
<gene>
    <name evidence="3" type="ORF">B5807_04573</name>
</gene>
<evidence type="ECO:0000256" key="1">
    <source>
        <dbReference type="SAM" id="Phobius"/>
    </source>
</evidence>
<feature type="domain" description="Acyltransferase 3" evidence="2">
    <location>
        <begin position="57"/>
        <end position="411"/>
    </location>
</feature>
<dbReference type="InterPro" id="IPR050879">
    <property type="entry name" value="Acyltransferase_3"/>
</dbReference>
<organism evidence="3 4">
    <name type="scientific">Epicoccum nigrum</name>
    <name type="common">Soil fungus</name>
    <name type="synonym">Epicoccum purpurascens</name>
    <dbReference type="NCBI Taxonomy" id="105696"/>
    <lineage>
        <taxon>Eukaryota</taxon>
        <taxon>Fungi</taxon>
        <taxon>Dikarya</taxon>
        <taxon>Ascomycota</taxon>
        <taxon>Pezizomycotina</taxon>
        <taxon>Dothideomycetes</taxon>
        <taxon>Pleosporomycetidae</taxon>
        <taxon>Pleosporales</taxon>
        <taxon>Pleosporineae</taxon>
        <taxon>Didymellaceae</taxon>
        <taxon>Epicoccum</taxon>
    </lineage>
</organism>
<keyword evidence="1" id="KW-1133">Transmembrane helix</keyword>
<sequence length="490" mass="56739">MPTKMEGLLDHGAMEDVKLDSATWKPVRITRWSLDMVRPEFFALRPGSPKKLLRRTAWLDGLRGFAAFIVFLHHNQLWAHDLHGNSVFENSFGYQGRHYFAALPFIRHFFSGGHFAVAIFFVISGYVLSVKSLSSIQRGQHSVSADSIGSALFRRWIRLYLPLIGVTLSWTVFRHWTDMYVDFGERKETWGEELKAWYYSFKNYSFVFLTGDADFPGKYNSHLWSIPIEFKGSIIVYTASSALSRCTRNARLWCELVLVFYFLYVVDGWYGALFMGGMLLSDLDLLALDDEEPRFLQKLSDFKEFIFFHLFLVAMYLGGVPSCESPDREDLLARSPGWMWLFKLKPQAVFDVKWFFLTWAAILTVASIPRLPLLKRFFETRLCQYLGRISFALYLVHGIVIWILADRLYAAVGFKKDGHTHIPQWVNKFPLAMNGPMGFELAFWAVQLMNIPATFYLAEVVTKLFDEPSVKFSNWLYQKALATPPQPQKR</sequence>
<protein>
    <recommendedName>
        <fullName evidence="2">Acyltransferase 3 domain-containing protein</fullName>
    </recommendedName>
</protein>
<dbReference type="OMA" id="WWINRLP"/>
<reference evidence="3 4" key="1">
    <citation type="journal article" date="2017" name="Genome Announc.">
        <title>Genome sequence of the saprophytic ascomycete Epicoccum nigrum ICMP 19927 strain isolated from New Zealand.</title>
        <authorList>
            <person name="Fokin M."/>
            <person name="Fleetwood D."/>
            <person name="Weir B.S."/>
            <person name="Villas-Boas S.G."/>
        </authorList>
    </citation>
    <scope>NUCLEOTIDE SEQUENCE [LARGE SCALE GENOMIC DNA]</scope>
    <source>
        <strain evidence="3 4">ICMP 19927</strain>
    </source>
</reference>
<dbReference type="Pfam" id="PF01757">
    <property type="entry name" value="Acyl_transf_3"/>
    <property type="match status" value="1"/>
</dbReference>
<feature type="transmembrane region" description="Helical" evidence="1">
    <location>
        <begin position="258"/>
        <end position="281"/>
    </location>
</feature>
<keyword evidence="4" id="KW-1185">Reference proteome</keyword>
<evidence type="ECO:0000259" key="2">
    <source>
        <dbReference type="Pfam" id="PF01757"/>
    </source>
</evidence>
<feature type="transmembrane region" description="Helical" evidence="1">
    <location>
        <begin position="385"/>
        <end position="405"/>
    </location>
</feature>
<keyword evidence="1" id="KW-0472">Membrane</keyword>
<dbReference type="AlphaFoldDB" id="A0A1Y2M438"/>
<accession>A0A1Y2M438</accession>
<dbReference type="EMBL" id="KZ107841">
    <property type="protein sequence ID" value="OSS50811.1"/>
    <property type="molecule type" value="Genomic_DNA"/>
</dbReference>
<dbReference type="PANTHER" id="PTHR23028:SF125">
    <property type="entry name" value="ACYLTRANSFERASE"/>
    <property type="match status" value="1"/>
</dbReference>
<proteinExistence type="predicted"/>
<feature type="transmembrane region" description="Helical" evidence="1">
    <location>
        <begin position="109"/>
        <end position="128"/>
    </location>
</feature>
<evidence type="ECO:0000313" key="4">
    <source>
        <dbReference type="Proteomes" id="UP000193240"/>
    </source>
</evidence>
<feature type="transmembrane region" description="Helical" evidence="1">
    <location>
        <begin position="354"/>
        <end position="373"/>
    </location>
</feature>
<dbReference type="InParanoid" id="A0A1Y2M438"/>
<dbReference type="PANTHER" id="PTHR23028">
    <property type="entry name" value="ACETYLTRANSFERASE"/>
    <property type="match status" value="1"/>
</dbReference>
<dbReference type="Proteomes" id="UP000193240">
    <property type="component" value="Unassembled WGS sequence"/>
</dbReference>
<dbReference type="InterPro" id="IPR002656">
    <property type="entry name" value="Acyl_transf_3_dom"/>
</dbReference>
<dbReference type="GO" id="GO:0016747">
    <property type="term" value="F:acyltransferase activity, transferring groups other than amino-acyl groups"/>
    <property type="evidence" value="ECO:0007669"/>
    <property type="project" value="InterPro"/>
</dbReference>
<dbReference type="STRING" id="105696.A0A1Y2M438"/>
<evidence type="ECO:0000313" key="3">
    <source>
        <dbReference type="EMBL" id="OSS50811.1"/>
    </source>
</evidence>
<feature type="transmembrane region" description="Helical" evidence="1">
    <location>
        <begin position="159"/>
        <end position="177"/>
    </location>
</feature>